<feature type="signal peptide" evidence="12">
    <location>
        <begin position="1"/>
        <end position="28"/>
    </location>
</feature>
<dbReference type="SMART" id="SM00926">
    <property type="entry name" value="Molybdop_Fe4S4"/>
    <property type="match status" value="1"/>
</dbReference>
<dbReference type="RefSeq" id="WP_273379995.1">
    <property type="nucleotide sequence ID" value="NZ_PIUK01000116.1"/>
</dbReference>
<evidence type="ECO:0000256" key="2">
    <source>
        <dbReference type="ARBA" id="ARBA00001966"/>
    </source>
</evidence>
<feature type="chain" id="PRO_5038084420" description="4Fe-4S Mo/W bis-MGD-type domain-containing protein" evidence="12">
    <location>
        <begin position="29"/>
        <end position="734"/>
    </location>
</feature>
<evidence type="ECO:0000256" key="11">
    <source>
        <dbReference type="ARBA" id="ARBA00023063"/>
    </source>
</evidence>
<dbReference type="PIRSF" id="PIRSF000144">
    <property type="entry name" value="CbbBc"/>
    <property type="match status" value="1"/>
</dbReference>
<dbReference type="FunFam" id="2.40.40.20:FF:000005">
    <property type="entry name" value="Periplasmic nitrate reductase"/>
    <property type="match status" value="1"/>
</dbReference>
<dbReference type="CDD" id="cd02754">
    <property type="entry name" value="MopB_Nitrate-R-NapA-like"/>
    <property type="match status" value="1"/>
</dbReference>
<comment type="caution">
    <text evidence="14">The sequence shown here is derived from an EMBL/GenBank/DDBJ whole genome shotgun (WGS) entry which is preliminary data.</text>
</comment>
<dbReference type="Gene3D" id="3.40.50.740">
    <property type="match status" value="1"/>
</dbReference>
<reference evidence="14" key="1">
    <citation type="submission" date="2017-11" db="EMBL/GenBank/DDBJ databases">
        <title>Three new genomes from thermophilic consortium.</title>
        <authorList>
            <person name="Quaggio R."/>
            <person name="Amgarten D."/>
            <person name="Setubal J.C."/>
        </authorList>
    </citation>
    <scope>NUCLEOTIDE SEQUENCE</scope>
    <source>
        <strain evidence="14">ZCTH01-B2</strain>
    </source>
</reference>
<dbReference type="SUPFAM" id="SSF50692">
    <property type="entry name" value="ADC-like"/>
    <property type="match status" value="1"/>
</dbReference>
<keyword evidence="7 12" id="KW-0732">Signal</keyword>
<comment type="similarity">
    <text evidence="3">Belongs to the prokaryotic molybdopterin-containing oxidoreductase family. NasA/NapA/NarB subfamily.</text>
</comment>
<dbReference type="Proteomes" id="UP000732377">
    <property type="component" value="Unassembled WGS sequence"/>
</dbReference>
<dbReference type="PANTHER" id="PTHR43105:SF9">
    <property type="entry name" value="NADPH-FE(3+) OXIDOREDUCTASE SUBUNIT ALPHA"/>
    <property type="match status" value="1"/>
</dbReference>
<keyword evidence="5" id="KW-0500">Molybdenum</keyword>
<dbReference type="GO" id="GO:0016491">
    <property type="term" value="F:oxidoreductase activity"/>
    <property type="evidence" value="ECO:0007669"/>
    <property type="project" value="UniProtKB-KW"/>
</dbReference>
<dbReference type="Pfam" id="PF01568">
    <property type="entry name" value="Molydop_binding"/>
    <property type="match status" value="1"/>
</dbReference>
<dbReference type="GO" id="GO:0046872">
    <property type="term" value="F:metal ion binding"/>
    <property type="evidence" value="ECO:0007669"/>
    <property type="project" value="UniProtKB-KW"/>
</dbReference>
<evidence type="ECO:0000313" key="15">
    <source>
        <dbReference type="Proteomes" id="UP000732377"/>
    </source>
</evidence>
<name>A0A953I3L3_SYMTR</name>
<dbReference type="InterPro" id="IPR009010">
    <property type="entry name" value="Asp_de-COase-like_dom_sf"/>
</dbReference>
<proteinExistence type="inferred from homology"/>
<evidence type="ECO:0000256" key="9">
    <source>
        <dbReference type="ARBA" id="ARBA00023004"/>
    </source>
</evidence>
<evidence type="ECO:0000259" key="13">
    <source>
        <dbReference type="PROSITE" id="PS51669"/>
    </source>
</evidence>
<dbReference type="GO" id="GO:0016020">
    <property type="term" value="C:membrane"/>
    <property type="evidence" value="ECO:0007669"/>
    <property type="project" value="TreeGrafter"/>
</dbReference>
<dbReference type="InterPro" id="IPR041957">
    <property type="entry name" value="CT_Nitrate-R-NapA-like"/>
</dbReference>
<dbReference type="InterPro" id="IPR050123">
    <property type="entry name" value="Prok_molybdopt-oxidoreductase"/>
</dbReference>
<keyword evidence="8" id="KW-0560">Oxidoreductase</keyword>
<dbReference type="SUPFAM" id="SSF53706">
    <property type="entry name" value="Formate dehydrogenase/DMSO reductase, domains 1-3"/>
    <property type="match status" value="1"/>
</dbReference>
<dbReference type="PROSITE" id="PS00551">
    <property type="entry name" value="MOLYBDOPTERIN_PROK_1"/>
    <property type="match status" value="1"/>
</dbReference>
<dbReference type="GO" id="GO:0042128">
    <property type="term" value="P:nitrate assimilation"/>
    <property type="evidence" value="ECO:0007669"/>
    <property type="project" value="UniProtKB-KW"/>
</dbReference>
<protein>
    <recommendedName>
        <fullName evidence="13">4Fe-4S Mo/W bis-MGD-type domain-containing protein</fullName>
    </recommendedName>
</protein>
<dbReference type="AlphaFoldDB" id="A0A953I3L3"/>
<feature type="domain" description="4Fe-4S Mo/W bis-MGD-type" evidence="13">
    <location>
        <begin position="48"/>
        <end position="104"/>
    </location>
</feature>
<sequence length="734" mass="79809">MTGGISRRTFLQLSVAATAALGAAGAVAAGDGRSYVSGGFAPGHVEPDTWTYSTCGFCGTGCGIEIGTKDGVPVAIRGTKGYPVNDGLLCAKGIYQWKIITAPDRGKRPLIRKDGKMVPATWDEALTAMTDKLKQLLADYGPESIACYNTGQLCMEEFYTLGKLMRAGFRTPNLDGNTRTCMASAVMGHTRSFGTDGPVGAYADIEAAEVILIAGSNMAECHPILFGRVVKAVEKGARLICVDPRLTQVSRIATINLPIRPGTDVVLLNAMAHVIIREGLIDRAYIDAHTTGYPELEQHLRKYTPQYAAGICGVPAEDIEAAALLYGRAERSLSMWVMGINQSVNGTIANNCFHNLNLIQGKIGKPGCASFSITGQPAAMASREVGGSSSYPGYRAIGNAQHRAEIAALWGVDPATLPDKSPSITEIIDAILEGRIKALWVICTNPLMSLPDQNRVRQALEKLELLVVQDAFETVDTAQYAHIFLPAALWAEKSGIMVNSERRLNLLKPAVKPPGEARTDFEIFLDVADRMGFGHLFPYRTTEECFEEIKRVTRGRPNDYSGATYARIEASKGLQWPIPDERSPGTPRLYADGRFNTPDGRAVLWAVDPIELPEVPDGEYPFNLNSGRVQEHYHTGTKTRKVPELNALVPTAYVELNPRDAEALGVQYGDRVCIESRRGQIEAKVVVTSQVAPGSCFVPMHFGEGPVNRLTVWAVDPFSKEPNYKQQAVRLRRV</sequence>
<dbReference type="PANTHER" id="PTHR43105">
    <property type="entry name" value="RESPIRATORY NITRATE REDUCTASE"/>
    <property type="match status" value="1"/>
</dbReference>
<keyword evidence="6" id="KW-0479">Metal-binding</keyword>
<evidence type="ECO:0000256" key="3">
    <source>
        <dbReference type="ARBA" id="ARBA00008747"/>
    </source>
</evidence>
<evidence type="ECO:0000313" key="14">
    <source>
        <dbReference type="EMBL" id="MBY6276885.1"/>
    </source>
</evidence>
<keyword evidence="11" id="KW-0534">Nitrate assimilation</keyword>
<dbReference type="PROSITE" id="PS51669">
    <property type="entry name" value="4FE4S_MOW_BIS_MGD"/>
    <property type="match status" value="1"/>
</dbReference>
<dbReference type="InterPro" id="IPR006963">
    <property type="entry name" value="Mopterin_OxRdtase_4Fe-4S_dom"/>
</dbReference>
<gene>
    <name evidence="14" type="ORF">CWE10_11865</name>
</gene>
<evidence type="ECO:0000256" key="1">
    <source>
        <dbReference type="ARBA" id="ARBA00001942"/>
    </source>
</evidence>
<evidence type="ECO:0000256" key="6">
    <source>
        <dbReference type="ARBA" id="ARBA00022723"/>
    </source>
</evidence>
<keyword evidence="9" id="KW-0408">Iron</keyword>
<dbReference type="InterPro" id="IPR006656">
    <property type="entry name" value="Mopterin_OxRdtase"/>
</dbReference>
<accession>A0A953I3L3</accession>
<keyword evidence="10" id="KW-0411">Iron-sulfur</keyword>
<dbReference type="InterPro" id="IPR006311">
    <property type="entry name" value="TAT_signal"/>
</dbReference>
<dbReference type="InterPro" id="IPR006657">
    <property type="entry name" value="MoPterin_dinucl-bd_dom"/>
</dbReference>
<dbReference type="PROSITE" id="PS51318">
    <property type="entry name" value="TAT"/>
    <property type="match status" value="1"/>
</dbReference>
<dbReference type="InterPro" id="IPR027467">
    <property type="entry name" value="MopterinOxRdtase_cofactor_BS"/>
</dbReference>
<evidence type="ECO:0000256" key="7">
    <source>
        <dbReference type="ARBA" id="ARBA00022729"/>
    </source>
</evidence>
<dbReference type="EMBL" id="PIUK01000116">
    <property type="protein sequence ID" value="MBY6276885.1"/>
    <property type="molecule type" value="Genomic_DNA"/>
</dbReference>
<comment type="cofactor">
    <cofactor evidence="2">
        <name>[4Fe-4S] cluster</name>
        <dbReference type="ChEBI" id="CHEBI:49883"/>
    </cofactor>
</comment>
<dbReference type="CDD" id="cd02791">
    <property type="entry name" value="MopB_CT_Nitrate-R-NapA-like"/>
    <property type="match status" value="1"/>
</dbReference>
<dbReference type="GO" id="GO:0043546">
    <property type="term" value="F:molybdopterin cofactor binding"/>
    <property type="evidence" value="ECO:0007669"/>
    <property type="project" value="InterPro"/>
</dbReference>
<dbReference type="Pfam" id="PF04879">
    <property type="entry name" value="Molybdop_Fe4S4"/>
    <property type="match status" value="1"/>
</dbReference>
<evidence type="ECO:0000256" key="8">
    <source>
        <dbReference type="ARBA" id="ARBA00023002"/>
    </source>
</evidence>
<keyword evidence="4" id="KW-0004">4Fe-4S</keyword>
<dbReference type="Gene3D" id="2.20.25.90">
    <property type="entry name" value="ADC-like domains"/>
    <property type="match status" value="1"/>
</dbReference>
<dbReference type="GO" id="GO:0051539">
    <property type="term" value="F:4 iron, 4 sulfur cluster binding"/>
    <property type="evidence" value="ECO:0007669"/>
    <property type="project" value="UniProtKB-KW"/>
</dbReference>
<evidence type="ECO:0000256" key="5">
    <source>
        <dbReference type="ARBA" id="ARBA00022505"/>
    </source>
</evidence>
<organism evidence="14 15">
    <name type="scientific">Symbiobacterium thermophilum</name>
    <dbReference type="NCBI Taxonomy" id="2734"/>
    <lineage>
        <taxon>Bacteria</taxon>
        <taxon>Bacillati</taxon>
        <taxon>Bacillota</taxon>
        <taxon>Clostridia</taxon>
        <taxon>Eubacteriales</taxon>
        <taxon>Symbiobacteriaceae</taxon>
        <taxon>Symbiobacterium</taxon>
    </lineage>
</organism>
<evidence type="ECO:0000256" key="10">
    <source>
        <dbReference type="ARBA" id="ARBA00023014"/>
    </source>
</evidence>
<dbReference type="Pfam" id="PF00384">
    <property type="entry name" value="Molybdopterin"/>
    <property type="match status" value="1"/>
</dbReference>
<evidence type="ECO:0000256" key="4">
    <source>
        <dbReference type="ARBA" id="ARBA00022485"/>
    </source>
</evidence>
<comment type="cofactor">
    <cofactor evidence="1">
        <name>Mo-bis(molybdopterin guanine dinucleotide)</name>
        <dbReference type="ChEBI" id="CHEBI:60539"/>
    </cofactor>
</comment>
<dbReference type="Gene3D" id="3.40.228.10">
    <property type="entry name" value="Dimethylsulfoxide Reductase, domain 2"/>
    <property type="match status" value="1"/>
</dbReference>
<dbReference type="Gene3D" id="2.40.40.20">
    <property type="match status" value="1"/>
</dbReference>
<evidence type="ECO:0000256" key="12">
    <source>
        <dbReference type="SAM" id="SignalP"/>
    </source>
</evidence>